<reference evidence="2 3" key="1">
    <citation type="submission" date="2018-05" db="EMBL/GenBank/DDBJ databases">
        <title>Micromonosporas from Atacama Desert.</title>
        <authorList>
            <person name="Carro L."/>
            <person name="Golinska P."/>
            <person name="Klenk H.-P."/>
            <person name="Goodfellow M."/>
        </authorList>
    </citation>
    <scope>NUCLEOTIDE SEQUENCE [LARGE SCALE GENOMIC DNA]</scope>
    <source>
        <strain evidence="2 3">4G51</strain>
    </source>
</reference>
<sequence>MVRPSRSRVLLFSAGVLLVFALTGCSVFDRAEGSTAPPRGSAPPSGEASAPTGTRRVSLVQKLGADGPVRSLEVEPNGRWACQDCAGDGVNSTGELAPDQVQRLQRMLADPALAKETDEARQYKLACIDALTSTLLIPPGLTITSQDCPGEERPPVAGEILLLLTQATPAEVRG</sequence>
<accession>A0A317CY68</accession>
<organism evidence="2 3">
    <name type="scientific">Micromonospora sicca</name>
    <dbReference type="NCBI Taxonomy" id="2202420"/>
    <lineage>
        <taxon>Bacteria</taxon>
        <taxon>Bacillati</taxon>
        <taxon>Actinomycetota</taxon>
        <taxon>Actinomycetes</taxon>
        <taxon>Micromonosporales</taxon>
        <taxon>Micromonosporaceae</taxon>
        <taxon>Micromonospora</taxon>
    </lineage>
</organism>
<dbReference type="Proteomes" id="UP000246050">
    <property type="component" value="Unassembled WGS sequence"/>
</dbReference>
<gene>
    <name evidence="2" type="ORF">DKT69_35245</name>
</gene>
<dbReference type="OrthoDB" id="3386369at2"/>
<name>A0A317CY68_9ACTN</name>
<dbReference type="EMBL" id="QGKS01000486">
    <property type="protein sequence ID" value="PWR07192.1"/>
    <property type="molecule type" value="Genomic_DNA"/>
</dbReference>
<evidence type="ECO:0008006" key="4">
    <source>
        <dbReference type="Google" id="ProtNLM"/>
    </source>
</evidence>
<evidence type="ECO:0000256" key="1">
    <source>
        <dbReference type="SAM" id="MobiDB-lite"/>
    </source>
</evidence>
<dbReference type="AlphaFoldDB" id="A0A317CY68"/>
<feature type="region of interest" description="Disordered" evidence="1">
    <location>
        <begin position="32"/>
        <end position="53"/>
    </location>
</feature>
<dbReference type="PROSITE" id="PS51257">
    <property type="entry name" value="PROKAR_LIPOPROTEIN"/>
    <property type="match status" value="1"/>
</dbReference>
<comment type="caution">
    <text evidence="2">The sequence shown here is derived from an EMBL/GenBank/DDBJ whole genome shotgun (WGS) entry which is preliminary data.</text>
</comment>
<protein>
    <recommendedName>
        <fullName evidence="4">Lipoprotein</fullName>
    </recommendedName>
</protein>
<evidence type="ECO:0000313" key="3">
    <source>
        <dbReference type="Proteomes" id="UP000246050"/>
    </source>
</evidence>
<proteinExistence type="predicted"/>
<evidence type="ECO:0000313" key="2">
    <source>
        <dbReference type="EMBL" id="PWR07192.1"/>
    </source>
</evidence>